<protein>
    <submittedName>
        <fullName evidence="1">Uncharacterized protein</fullName>
    </submittedName>
</protein>
<accession>A0ABP8M111</accession>
<evidence type="ECO:0000313" key="2">
    <source>
        <dbReference type="Proteomes" id="UP001500552"/>
    </source>
</evidence>
<keyword evidence="2" id="KW-1185">Reference proteome</keyword>
<dbReference type="EMBL" id="BAABHC010000029">
    <property type="protein sequence ID" value="GAA4441387.1"/>
    <property type="molecule type" value="Genomic_DNA"/>
</dbReference>
<proteinExistence type="predicted"/>
<dbReference type="Proteomes" id="UP001500552">
    <property type="component" value="Unassembled WGS sequence"/>
</dbReference>
<reference evidence="2" key="1">
    <citation type="journal article" date="2019" name="Int. J. Syst. Evol. Microbiol.">
        <title>The Global Catalogue of Microorganisms (GCM) 10K type strain sequencing project: providing services to taxonomists for standard genome sequencing and annotation.</title>
        <authorList>
            <consortium name="The Broad Institute Genomics Platform"/>
            <consortium name="The Broad Institute Genome Sequencing Center for Infectious Disease"/>
            <person name="Wu L."/>
            <person name="Ma J."/>
        </authorList>
    </citation>
    <scope>NUCLEOTIDE SEQUENCE [LARGE SCALE GENOMIC DNA]</scope>
    <source>
        <strain evidence="2">JCM 17926</strain>
    </source>
</reference>
<sequence length="88" mass="9815">MVESTACADRVRLSRLKPAKLSSAKKDCTFIMIKDNELLTKERIKQKQILSLVEKDVKPLFACHNDIRPAGAPQVGNTEVYACSHAFP</sequence>
<organism evidence="1 2">
    <name type="scientific">Pontibacter saemangeumensis</name>
    <dbReference type="NCBI Taxonomy" id="1084525"/>
    <lineage>
        <taxon>Bacteria</taxon>
        <taxon>Pseudomonadati</taxon>
        <taxon>Bacteroidota</taxon>
        <taxon>Cytophagia</taxon>
        <taxon>Cytophagales</taxon>
        <taxon>Hymenobacteraceae</taxon>
        <taxon>Pontibacter</taxon>
    </lineage>
</organism>
<evidence type="ECO:0000313" key="1">
    <source>
        <dbReference type="EMBL" id="GAA4441387.1"/>
    </source>
</evidence>
<gene>
    <name evidence="1" type="ORF">GCM10023188_39850</name>
</gene>
<comment type="caution">
    <text evidence="1">The sequence shown here is derived from an EMBL/GenBank/DDBJ whole genome shotgun (WGS) entry which is preliminary data.</text>
</comment>
<name>A0ABP8M111_9BACT</name>